<proteinExistence type="predicted"/>
<protein>
    <submittedName>
        <fullName evidence="2">Uncharacterized protein</fullName>
    </submittedName>
</protein>
<evidence type="ECO:0000256" key="1">
    <source>
        <dbReference type="SAM" id="MobiDB-lite"/>
    </source>
</evidence>
<dbReference type="AlphaFoldDB" id="A0A0A9HE17"/>
<feature type="region of interest" description="Disordered" evidence="1">
    <location>
        <begin position="55"/>
        <end position="80"/>
    </location>
</feature>
<organism evidence="2">
    <name type="scientific">Arundo donax</name>
    <name type="common">Giant reed</name>
    <name type="synonym">Donax arundinaceus</name>
    <dbReference type="NCBI Taxonomy" id="35708"/>
    <lineage>
        <taxon>Eukaryota</taxon>
        <taxon>Viridiplantae</taxon>
        <taxon>Streptophyta</taxon>
        <taxon>Embryophyta</taxon>
        <taxon>Tracheophyta</taxon>
        <taxon>Spermatophyta</taxon>
        <taxon>Magnoliopsida</taxon>
        <taxon>Liliopsida</taxon>
        <taxon>Poales</taxon>
        <taxon>Poaceae</taxon>
        <taxon>PACMAD clade</taxon>
        <taxon>Arundinoideae</taxon>
        <taxon>Arundineae</taxon>
        <taxon>Arundo</taxon>
    </lineage>
</organism>
<reference evidence="2" key="2">
    <citation type="journal article" date="2015" name="Data Brief">
        <title>Shoot transcriptome of the giant reed, Arundo donax.</title>
        <authorList>
            <person name="Barrero R.A."/>
            <person name="Guerrero F.D."/>
            <person name="Moolhuijzen P."/>
            <person name="Goolsby J.A."/>
            <person name="Tidwell J."/>
            <person name="Bellgard S.E."/>
            <person name="Bellgard M.I."/>
        </authorList>
    </citation>
    <scope>NUCLEOTIDE SEQUENCE</scope>
    <source>
        <tissue evidence="2">Shoot tissue taken approximately 20 cm above the soil surface</tissue>
    </source>
</reference>
<sequence>MLWIPGYVRDFALSKRTSILELATHGRLSRVLQISDNHLPSSAPDASICGLSSLKSSPRPAPCASQGAQPWRPLLLPAPS</sequence>
<evidence type="ECO:0000313" key="2">
    <source>
        <dbReference type="EMBL" id="JAE31113.1"/>
    </source>
</evidence>
<accession>A0A0A9HE17</accession>
<dbReference type="EMBL" id="GBRH01166783">
    <property type="protein sequence ID" value="JAE31113.1"/>
    <property type="molecule type" value="Transcribed_RNA"/>
</dbReference>
<name>A0A0A9HE17_ARUDO</name>
<reference evidence="2" key="1">
    <citation type="submission" date="2014-09" db="EMBL/GenBank/DDBJ databases">
        <authorList>
            <person name="Magalhaes I.L.F."/>
            <person name="Oliveira U."/>
            <person name="Santos F.R."/>
            <person name="Vidigal T.H.D.A."/>
            <person name="Brescovit A.D."/>
            <person name="Santos A.J."/>
        </authorList>
    </citation>
    <scope>NUCLEOTIDE SEQUENCE</scope>
    <source>
        <tissue evidence="2">Shoot tissue taken approximately 20 cm above the soil surface</tissue>
    </source>
</reference>